<keyword evidence="1" id="KW-1133">Transmembrane helix</keyword>
<dbReference type="InterPro" id="IPR011044">
    <property type="entry name" value="Quino_amine_DH_bsu"/>
</dbReference>
<evidence type="ECO:0000313" key="2">
    <source>
        <dbReference type="EMBL" id="CAF1286305.1"/>
    </source>
</evidence>
<gene>
    <name evidence="2" type="ORF">EDS130_LOCUS29837</name>
</gene>
<name>A0A815CP10_ADIRI</name>
<protein>
    <submittedName>
        <fullName evidence="2">Uncharacterized protein</fullName>
    </submittedName>
</protein>
<feature type="transmembrane region" description="Helical" evidence="1">
    <location>
        <begin position="820"/>
        <end position="842"/>
    </location>
</feature>
<proteinExistence type="predicted"/>
<evidence type="ECO:0000256" key="1">
    <source>
        <dbReference type="SAM" id="Phobius"/>
    </source>
</evidence>
<feature type="transmembrane region" description="Helical" evidence="1">
    <location>
        <begin position="33"/>
        <end position="52"/>
    </location>
</feature>
<dbReference type="Proteomes" id="UP000663852">
    <property type="component" value="Unassembled WGS sequence"/>
</dbReference>
<feature type="transmembrane region" description="Helical" evidence="1">
    <location>
        <begin position="770"/>
        <end position="799"/>
    </location>
</feature>
<accession>A0A815CP10</accession>
<dbReference type="SUPFAM" id="SSF50969">
    <property type="entry name" value="YVTN repeat-like/Quinoprotein amine dehydrogenase"/>
    <property type="match status" value="1"/>
</dbReference>
<organism evidence="2 3">
    <name type="scientific">Adineta ricciae</name>
    <name type="common">Rotifer</name>
    <dbReference type="NCBI Taxonomy" id="249248"/>
    <lineage>
        <taxon>Eukaryota</taxon>
        <taxon>Metazoa</taxon>
        <taxon>Spiralia</taxon>
        <taxon>Gnathifera</taxon>
        <taxon>Rotifera</taxon>
        <taxon>Eurotatoria</taxon>
        <taxon>Bdelloidea</taxon>
        <taxon>Adinetida</taxon>
        <taxon>Adinetidae</taxon>
        <taxon>Adineta</taxon>
    </lineage>
</organism>
<comment type="caution">
    <text evidence="2">The sequence shown here is derived from an EMBL/GenBank/DDBJ whole genome shotgun (WGS) entry which is preliminary data.</text>
</comment>
<evidence type="ECO:0000313" key="3">
    <source>
        <dbReference type="Proteomes" id="UP000663852"/>
    </source>
</evidence>
<keyword evidence="1" id="KW-0472">Membrane</keyword>
<dbReference type="OrthoDB" id="9987006at2759"/>
<keyword evidence="1" id="KW-0812">Transmembrane</keyword>
<reference evidence="2" key="1">
    <citation type="submission" date="2021-02" db="EMBL/GenBank/DDBJ databases">
        <authorList>
            <person name="Nowell W R."/>
        </authorList>
    </citation>
    <scope>NUCLEOTIDE SEQUENCE</scope>
</reference>
<sequence>MSQLFSYLRKLNIFKTNDKDEHEYENGLISTRIYLISMLLILVSITFSFALIPQMTKITINSPTFEQTKTFPHDAQCICSRLSIRYGTFLTITARFHQICSSDLISNRWINVIYSGKNSTFFPPGDFRGIGSSQFQSLASFCFLSQTTIEDNLNTFYDLSLINSELLFEDLLKITIQSSIEQLKMNLPVTFTSQLNLLNNLIFGNQLLSGLKTILNVKYVNETSDFFINYLIYPNSSSSSNRCLNDYNIVIPSGFYNQSEDERMSLSMEIPGFRSGCLPINSLLQSTLECFYDRKCIEKILSYFPTNQTFQSLNQSEQSIFSPQMTIQSIINQLMIEKLISNISYENYFLQCAPISCSYTINRKNDFLFVLTQMISLLSGLKLILENLIPNLVRFLRRKPNTQQKQPKSKIPLSQHINEIKVNLKRRAIDLNLFEDKNNPQLISYEKFGTRFYLFLLLISLTSLTIYSSIMEEIIREIFPNPTESEYYQLYEKYSTNLNCPCSSLSIFYDEFLSIEAIHDEICSSDFVSSKWIDYLMKNELNDNYTLINSSKIRTNLGTQMNILRTLCNYSKDMVNENLQVFSQTKFISAQVISLNEFHLQFPDLIKQWQINMISGCQRVIDLVRITNQGNQYLNNFYNFKFKINNHTVNFIPQNYSNCSCDLSQSCSKKMFSSFYVGCSSFESLLQGTLECYYNRTCVNEIIKEIGNSSNYLTNISLLINNNNQFNEKIESIVNRVMIVSLKTNMSFSSYYQKCSPSYCVVEQISRRSVAMILVIVLGILGGLSTGLKIFLVIFIKFIGKIHQKKNLLKSIICQEQKQFQSRLQCLFLIILILFFYLIIFLRPKLTTVQIDLPTISIYKDLSVKQPTLRCLCKEISFQYETFLSIQPSFHLICSNYSISDQLMEFLHEENPVQYRNLQFLSSFCKISQQTIDQSLSQLLLTNFVGSDLISSNILKNQIEILIKEFHLRISKTFFTTFNLLRQVTENNQLISGYSTNWIYEFDEKNDNFHTLSIIYDECDCGLSSKCTKLWNGCFPLETFLQSTLNSSFLTNQFSTNLTIESILQELMVENYSFDLSYEKYFNQCSPLSCTYSYIGYQNVIDISKKNMKVLFLILMIIPITGGYFTGCPMDGCENTLSGYVDLAVERFNDRIEWQRLDLLINPSRGCISNGQSSLICTVDIGHVSINVTNGQLLWTIALNVEGRFIAESLPVVNYRGYLIIANGTRCILIDPQGEVVGIFDYIPKLIPPLAGPFVTSNGQIIVADQISFVGIEDSGIPLGIQALPPGYNRLSRSMSLNMNIDRWYLIAQHNTTLSQVIIAAETTGSIVERLRIAWLYEFGKQSSFCNRTEGPLLSIDRKWLFVSNTTGILVISDDDDSAHTEYLVNLSNFCANDMAFSDTDSMLFVVDSFMYNILLVNVSTQHISSISLKELVQEDIIGQLSRMTLIQNHRLIIVVVSASRKALLLLIDVNIHRLISRVDLGYVSETRSLSPLTQLAYTQLNEEQAFVTIAHQAVGVMAVRLYISRR</sequence>
<dbReference type="EMBL" id="CAJNOJ010000204">
    <property type="protein sequence ID" value="CAF1286305.1"/>
    <property type="molecule type" value="Genomic_DNA"/>
</dbReference>